<evidence type="ECO:0000313" key="17">
    <source>
        <dbReference type="Proteomes" id="UP000002490"/>
    </source>
</evidence>
<keyword evidence="8 10" id="KW-0472">Membrane</keyword>
<reference evidence="15" key="4">
    <citation type="submission" date="2016-05" db="EMBL/GenBank/DDBJ databases">
        <title>Reannotation of Yersinia pestis strain 91001 based on omics data.</title>
        <authorList>
            <person name="Yiqing M."/>
        </authorList>
    </citation>
    <scope>NUCLEOTIDE SEQUENCE</scope>
    <source>
        <strain evidence="15">91001</strain>
    </source>
</reference>
<evidence type="ECO:0000256" key="4">
    <source>
        <dbReference type="ARBA" id="ARBA00022692"/>
    </source>
</evidence>
<accession>Q8D192</accession>
<dbReference type="InterPro" id="IPR000531">
    <property type="entry name" value="Beta-barrel_TonB"/>
</dbReference>
<dbReference type="Pfam" id="PF07715">
    <property type="entry name" value="Plug"/>
    <property type="match status" value="1"/>
</dbReference>
<keyword evidence="5" id="KW-0732">Signal</keyword>
<dbReference type="AlphaFoldDB" id="Q8D192"/>
<gene>
    <name evidence="15" type="primary">cirA2</name>
    <name evidence="14" type="ordered locus">y0850</name>
    <name evidence="15" type="ordered locus">YP_0347</name>
</gene>
<dbReference type="Gene3D" id="2.170.130.10">
    <property type="entry name" value="TonB-dependent receptor, plug domain"/>
    <property type="match status" value="1"/>
</dbReference>
<keyword evidence="7 11" id="KW-0798">TonB box</keyword>
<evidence type="ECO:0000313" key="15">
    <source>
        <dbReference type="EMBL" id="AAS60620.1"/>
    </source>
</evidence>
<evidence type="ECO:0000256" key="8">
    <source>
        <dbReference type="ARBA" id="ARBA00023136"/>
    </source>
</evidence>
<evidence type="ECO:0000256" key="5">
    <source>
        <dbReference type="ARBA" id="ARBA00022729"/>
    </source>
</evidence>
<evidence type="ECO:0000256" key="3">
    <source>
        <dbReference type="ARBA" id="ARBA00022452"/>
    </source>
</evidence>
<comment type="subcellular location">
    <subcellularLocation>
        <location evidence="1 10">Cell outer membrane</location>
        <topology evidence="1 10">Multi-pass membrane protein</topology>
    </subcellularLocation>
</comment>
<evidence type="ECO:0000313" key="16">
    <source>
        <dbReference type="Proteomes" id="UP000001019"/>
    </source>
</evidence>
<sequence>MIIDIICFYIYAYIITIALRYKKTNINLLEAYKMSNKTIAFALVVASSAPVIAADNDNIMVVTASGYEQKIREAAASISVISQNELRQRNYNDLAQALSDVEGVDVNSSTGKTGGLDISIRGMPSAYTLILVDGIRQNGTSDVTPNGFGAMNTSFMPPLSAIERIEVIRGPMSTLYGSDAIGGVVNIITKKITKAWASSATLEHTFQENTAFGDSSKFSFYSSGPAVEDQLGLSLRGTIFRRDASRVESSNTGVELSRRGPNPVKADNYNLGGKLFWQLNTQSTLWLDGDIANQKYDNSANQLGTIGARGGYEDTLRYQRRKITLGNDNRLDFGTWNSSLSYNQTENIGRLITNASVPQGSGLAGEKRLLKNTNIILDSKLVAPLGDNHMVTLGGQYWNAIMKDGIVLANNGDEFAQDAWSLFSEDEWRLLDSLALTYGARYEYQTTFGGHISPRAYLVWDAQDNWTVKGGVSTGYKTPTLAQLHNGISGVTGQGTITTIGNPKLEPESSVNTEVGVYYENETGFGANVTLFHNRFRNKINSVSIDNTTSTYTNVGKAITQGIEVASTIPLWSDDWMLGINYTFTDSEQKDGNNKGARLTNTPKNMVNARLNWNINEQLSTWLKAEYRSKTARFTQNYANLSAANKVVYNNLGSEFKPFSVLNLGVAYKVTKDVTLNGAVNNLLDKDFTRTHIFAVGNGTTTAGDYFTSSQSTAGYVVPGRNYWVSVNVNF</sequence>
<evidence type="ECO:0000313" key="14">
    <source>
        <dbReference type="EMBL" id="AAM84435.1"/>
    </source>
</evidence>
<keyword evidence="14" id="KW-0675">Receptor</keyword>
<reference evidence="14 17" key="1">
    <citation type="journal article" date="2002" name="J. Bacteriol.">
        <title>Genome sequence of Yersinia pestis KIM.</title>
        <authorList>
            <person name="Deng W."/>
            <person name="Burland V."/>
            <person name="Plunkett G.III."/>
            <person name="Boutin A."/>
            <person name="Mayhew G.F."/>
            <person name="Liss P."/>
            <person name="Perna N.T."/>
            <person name="Rose D.J."/>
            <person name="Mau B."/>
            <person name="Zhou S."/>
            <person name="Schwartz D.C."/>
            <person name="Fetherston J.D."/>
            <person name="Lindler L.E."/>
            <person name="Brubaker R.R."/>
            <person name="Plana G.V."/>
            <person name="Straley S.C."/>
            <person name="McDonough K.A."/>
            <person name="Nilles M.L."/>
            <person name="Matson J.S."/>
            <person name="Blattner F.R."/>
            <person name="Perry R.D."/>
        </authorList>
    </citation>
    <scope>NUCLEOTIDE SEQUENCE [LARGE SCALE GENOMIC DNA]</scope>
    <source>
        <strain evidence="14">KIM</strain>
        <strain evidence="17">KIM10+ / Biovar Mediaevalis</strain>
    </source>
</reference>
<dbReference type="Proteomes" id="UP000002490">
    <property type="component" value="Chromosome"/>
</dbReference>
<proteinExistence type="inferred from homology"/>
<dbReference type="SUPFAM" id="SSF56935">
    <property type="entry name" value="Porins"/>
    <property type="match status" value="1"/>
</dbReference>
<dbReference type="Gene3D" id="2.40.170.20">
    <property type="entry name" value="TonB-dependent receptor, beta-barrel domain"/>
    <property type="match status" value="1"/>
</dbReference>
<dbReference type="EMBL" id="AE009952">
    <property type="protein sequence ID" value="AAM84435.1"/>
    <property type="molecule type" value="Genomic_DNA"/>
</dbReference>
<evidence type="ECO:0000256" key="9">
    <source>
        <dbReference type="ARBA" id="ARBA00023237"/>
    </source>
</evidence>
<evidence type="ECO:0000256" key="11">
    <source>
        <dbReference type="RuleBase" id="RU003357"/>
    </source>
</evidence>
<organism evidence="14 17">
    <name type="scientific">Yersinia pestis</name>
    <dbReference type="NCBI Taxonomy" id="632"/>
    <lineage>
        <taxon>Bacteria</taxon>
        <taxon>Pseudomonadati</taxon>
        <taxon>Pseudomonadota</taxon>
        <taxon>Gammaproteobacteria</taxon>
        <taxon>Enterobacterales</taxon>
        <taxon>Yersiniaceae</taxon>
        <taxon>Yersinia</taxon>
    </lineage>
</organism>
<dbReference type="KEGG" id="ypm:YP_0347"/>
<dbReference type="IntAct" id="Q8D192">
    <property type="interactions" value="6"/>
</dbReference>
<dbReference type="CDD" id="cd01347">
    <property type="entry name" value="ligand_gated_channel"/>
    <property type="match status" value="1"/>
</dbReference>
<feature type="domain" description="TonB-dependent receptor-like beta-barrel" evidence="12">
    <location>
        <begin position="274"/>
        <end position="683"/>
    </location>
</feature>
<dbReference type="PANTHER" id="PTHR30069:SF53">
    <property type="entry name" value="COLICIN I RECEPTOR-RELATED"/>
    <property type="match status" value="1"/>
</dbReference>
<dbReference type="InterPro" id="IPR036942">
    <property type="entry name" value="Beta-barrel_TonB_sf"/>
</dbReference>
<feature type="domain" description="TonB-dependent receptor plug" evidence="13">
    <location>
        <begin position="71"/>
        <end position="184"/>
    </location>
</feature>
<name>Q8D192_YERPE</name>
<keyword evidence="4 10" id="KW-0812">Transmembrane</keyword>
<evidence type="ECO:0000256" key="2">
    <source>
        <dbReference type="ARBA" id="ARBA00022448"/>
    </source>
</evidence>
<dbReference type="EMBL" id="AE017042">
    <property type="protein sequence ID" value="AAS60620.1"/>
    <property type="molecule type" value="Genomic_DNA"/>
</dbReference>
<dbReference type="InterPro" id="IPR039426">
    <property type="entry name" value="TonB-dep_rcpt-like"/>
</dbReference>
<evidence type="ECO:0000259" key="12">
    <source>
        <dbReference type="Pfam" id="PF00593"/>
    </source>
</evidence>
<keyword evidence="3 10" id="KW-1134">Transmembrane beta strand</keyword>
<keyword evidence="9 10" id="KW-0998">Cell outer membrane</keyword>
<dbReference type="EnsemblBacteria" id="AAS60620">
    <property type="protein sequence ID" value="AAS60620"/>
    <property type="gene ID" value="YP_0347"/>
</dbReference>
<evidence type="ECO:0000259" key="13">
    <source>
        <dbReference type="Pfam" id="PF07715"/>
    </source>
</evidence>
<accession>Q74XQ4</accession>
<dbReference type="InterPro" id="IPR012910">
    <property type="entry name" value="Plug_dom"/>
</dbReference>
<dbReference type="HOGENOM" id="CLU_008287_18_2_6"/>
<reference evidence="16" key="3">
    <citation type="journal article" date="2004" name="DNA Res.">
        <title>Complete genome sequence of Yersinia pestis strain 91001, an isolate avirulent to humans.</title>
        <authorList>
            <person name="Song Y."/>
            <person name="Tong Z."/>
            <person name="Wang J."/>
            <person name="Wang L."/>
            <person name="Guo Z."/>
            <person name="Han Y."/>
            <person name="Zhang J."/>
            <person name="Pei D."/>
            <person name="Zhou D."/>
            <person name="Qin H."/>
            <person name="Pang X."/>
            <person name="Han Y."/>
            <person name="Zhai J."/>
            <person name="Li M."/>
            <person name="Cui B."/>
            <person name="Qi Z."/>
            <person name="Jin L."/>
            <person name="Dai R."/>
            <person name="Chen F."/>
            <person name="Li S."/>
            <person name="Ye C."/>
            <person name="Du Z."/>
            <person name="Lin W."/>
            <person name="Wang J."/>
            <person name="Yu J."/>
            <person name="Yang H."/>
            <person name="Wang J."/>
            <person name="Huang P."/>
            <person name="Yang R."/>
        </authorList>
    </citation>
    <scope>NUCLEOTIDE SEQUENCE [LARGE SCALE GENOMIC DNA]</scope>
    <source>
        <strain evidence="16">91001 / Biovar Mediaevalis</strain>
    </source>
</reference>
<keyword evidence="6" id="KW-0406">Ion transport</keyword>
<dbReference type="KEGG" id="ypk:y0850"/>
<evidence type="ECO:0000256" key="6">
    <source>
        <dbReference type="ARBA" id="ARBA00023065"/>
    </source>
</evidence>
<dbReference type="PANTHER" id="PTHR30069">
    <property type="entry name" value="TONB-DEPENDENT OUTER MEMBRANE RECEPTOR"/>
    <property type="match status" value="1"/>
</dbReference>
<keyword evidence="2 10" id="KW-0813">Transport</keyword>
<evidence type="ECO:0000256" key="7">
    <source>
        <dbReference type="ARBA" id="ARBA00023077"/>
    </source>
</evidence>
<dbReference type="InterPro" id="IPR037066">
    <property type="entry name" value="Plug_dom_sf"/>
</dbReference>
<dbReference type="PROSITE" id="PS52016">
    <property type="entry name" value="TONB_DEPENDENT_REC_3"/>
    <property type="match status" value="1"/>
</dbReference>
<evidence type="ECO:0000256" key="1">
    <source>
        <dbReference type="ARBA" id="ARBA00004571"/>
    </source>
</evidence>
<evidence type="ECO:0000256" key="10">
    <source>
        <dbReference type="PROSITE-ProRule" id="PRU01360"/>
    </source>
</evidence>
<protein>
    <submittedName>
        <fullName evidence="14">Outer membrane receptor</fullName>
    </submittedName>
</protein>
<comment type="similarity">
    <text evidence="10 11">Belongs to the TonB-dependent receptor family.</text>
</comment>
<dbReference type="GO" id="GO:0009279">
    <property type="term" value="C:cell outer membrane"/>
    <property type="evidence" value="ECO:0007669"/>
    <property type="project" value="UniProtKB-SubCell"/>
</dbReference>
<reference evidence="15" key="2">
    <citation type="submission" date="2003-04" db="EMBL/GenBank/DDBJ databases">
        <authorList>
            <person name="Song Y."/>
            <person name="Tong Z."/>
            <person name="Wang L."/>
            <person name="Han Y."/>
            <person name="Zhang J."/>
            <person name="Pei D."/>
            <person name="Wang J."/>
            <person name="Zhou D."/>
            <person name="Han Y."/>
            <person name="Pang X."/>
            <person name="Zhai J."/>
            <person name="Chen F."/>
            <person name="Qin H."/>
            <person name="Wang J."/>
            <person name="Li S."/>
            <person name="Guo Z."/>
            <person name="Ye C."/>
            <person name="Du Z."/>
            <person name="Lin W."/>
            <person name="Wang J."/>
            <person name="Yu J."/>
            <person name="Yang H."/>
            <person name="Wang J."/>
            <person name="Huang P."/>
            <person name="Yang R."/>
        </authorList>
    </citation>
    <scope>NUCLEOTIDE SEQUENCE</scope>
    <source>
        <strain evidence="15">91001</strain>
    </source>
</reference>
<dbReference type="Proteomes" id="UP000001019">
    <property type="component" value="Chromosome"/>
</dbReference>
<dbReference type="GO" id="GO:0006811">
    <property type="term" value="P:monoatomic ion transport"/>
    <property type="evidence" value="ECO:0007669"/>
    <property type="project" value="UniProtKB-KW"/>
</dbReference>
<dbReference type="NCBIfam" id="NF010012">
    <property type="entry name" value="PRK13486.1"/>
    <property type="match status" value="1"/>
</dbReference>
<dbReference type="Pfam" id="PF00593">
    <property type="entry name" value="TonB_dep_Rec_b-barrel"/>
    <property type="match status" value="1"/>
</dbReference>